<keyword evidence="2" id="KW-0966">Cell projection</keyword>
<proteinExistence type="predicted"/>
<dbReference type="OrthoDB" id="5447284at2"/>
<dbReference type="HOGENOM" id="CLU_1010931_0_0_7"/>
<dbReference type="InterPro" id="IPR001029">
    <property type="entry name" value="Flagellin_N"/>
</dbReference>
<protein>
    <submittedName>
        <fullName evidence="2">Flagellin domain protein</fullName>
    </submittedName>
</protein>
<dbReference type="EMBL" id="CP002431">
    <property type="protein sequence ID" value="ADU62706.1"/>
    <property type="molecule type" value="Genomic_DNA"/>
</dbReference>
<dbReference type="GO" id="GO:0005198">
    <property type="term" value="F:structural molecule activity"/>
    <property type="evidence" value="ECO:0007669"/>
    <property type="project" value="InterPro"/>
</dbReference>
<reference evidence="2 3" key="2">
    <citation type="journal article" date="2014" name="Genome Announc.">
        <title>Complete Genome Sequence of the Subsurface, Mesophilic Sulfate-Reducing Bacterium Desulfovibrio aespoeensis Aspo-2.</title>
        <authorList>
            <person name="Pedersen K."/>
            <person name="Bengtsson A."/>
            <person name="Edlund J."/>
            <person name="Rabe L."/>
            <person name="Hazen T."/>
            <person name="Chakraborty R."/>
            <person name="Goodwin L."/>
            <person name="Shapiro N."/>
        </authorList>
    </citation>
    <scope>NUCLEOTIDE SEQUENCE [LARGE SCALE GENOMIC DNA]</scope>
    <source>
        <strain evidence="3">ATCC 700646 / DSM 10631 / Aspo-2</strain>
    </source>
</reference>
<dbReference type="AlphaFoldDB" id="E6VXZ9"/>
<name>E6VXZ9_PSEA9</name>
<dbReference type="KEGG" id="das:Daes_1694"/>
<organism evidence="2 3">
    <name type="scientific">Pseudodesulfovibrio aespoeensis (strain ATCC 700646 / DSM 10631 / Aspo-2)</name>
    <name type="common">Desulfovibrio aespoeensis</name>
    <dbReference type="NCBI Taxonomy" id="643562"/>
    <lineage>
        <taxon>Bacteria</taxon>
        <taxon>Pseudomonadati</taxon>
        <taxon>Thermodesulfobacteriota</taxon>
        <taxon>Desulfovibrionia</taxon>
        <taxon>Desulfovibrionales</taxon>
        <taxon>Desulfovibrionaceae</taxon>
    </lineage>
</organism>
<accession>E6VXZ9</accession>
<keyword evidence="2" id="KW-0282">Flagellum</keyword>
<evidence type="ECO:0000313" key="3">
    <source>
        <dbReference type="Proteomes" id="UP000002191"/>
    </source>
</evidence>
<reference evidence="3" key="1">
    <citation type="submission" date="2010-12" db="EMBL/GenBank/DDBJ databases">
        <title>Complete sequence of Desulfovibrio aespoeensis Aspo-2.</title>
        <authorList>
            <consortium name="US DOE Joint Genome Institute"/>
            <person name="Lucas S."/>
            <person name="Copeland A."/>
            <person name="Lapidus A."/>
            <person name="Cheng J.-F."/>
            <person name="Goodwin L."/>
            <person name="Pitluck S."/>
            <person name="Chertkov O."/>
            <person name="Misra M."/>
            <person name="Detter J.C."/>
            <person name="Han C."/>
            <person name="Tapia R."/>
            <person name="Land M."/>
            <person name="Hauser L."/>
            <person name="Kyrpides N."/>
            <person name="Ivanova N."/>
            <person name="Ovchinnikova G."/>
            <person name="Pedersen K."/>
            <person name="Jagevall S."/>
            <person name="Hazen T."/>
            <person name="Woyke T."/>
        </authorList>
    </citation>
    <scope>NUCLEOTIDE SEQUENCE [LARGE SCALE GENOMIC DNA]</scope>
    <source>
        <strain evidence="3">ATCC 700646 / DSM 10631 / Aspo-2</strain>
    </source>
</reference>
<dbReference type="eggNOG" id="COG1344">
    <property type="taxonomic scope" value="Bacteria"/>
</dbReference>
<keyword evidence="2" id="KW-0969">Cilium</keyword>
<dbReference type="SUPFAM" id="SSF64518">
    <property type="entry name" value="Phase 1 flagellin"/>
    <property type="match status" value="1"/>
</dbReference>
<gene>
    <name evidence="2" type="ordered locus">Daes_1694</name>
</gene>
<evidence type="ECO:0000313" key="2">
    <source>
        <dbReference type="EMBL" id="ADU62706.1"/>
    </source>
</evidence>
<feature type="domain" description="Flagellin N-terminal" evidence="1">
    <location>
        <begin position="59"/>
        <end position="150"/>
    </location>
</feature>
<dbReference type="STRING" id="643562.Daes_1694"/>
<dbReference type="Pfam" id="PF00669">
    <property type="entry name" value="Flagellin_N"/>
    <property type="match status" value="1"/>
</dbReference>
<keyword evidence="3" id="KW-1185">Reference proteome</keyword>
<dbReference type="RefSeq" id="WP_013514622.1">
    <property type="nucleotide sequence ID" value="NC_014844.1"/>
</dbReference>
<dbReference type="Gene3D" id="1.20.1330.10">
    <property type="entry name" value="f41 fragment of flagellin, N-terminal domain"/>
    <property type="match status" value="1"/>
</dbReference>
<sequence>MALTDLEKVFIYDYSSRLLERDMLTNQLFAGSAVGQNLRSLVLGGPVRATTFTNPFEEAISGTLRADAGATRQAARNVGEAASMMGVARTGMATISSALSDMENIIDKINTGELDGSSSVVQSDYNALRDKVLGTISGTDFNGIAMLDSTKWGTAQIDSGGKVFIQSDKSGGFDISFHAVDNPASGVNWSDLSGASLAVEGTRATQLGYVQSLASEMDSIQSMYQSKEDGLQSQELALQSQAQILDNAAQLRKPSDPGYSLEKLLADLILRDSGTIFDGTG</sequence>
<dbReference type="Proteomes" id="UP000002191">
    <property type="component" value="Chromosome"/>
</dbReference>
<evidence type="ECO:0000259" key="1">
    <source>
        <dbReference type="Pfam" id="PF00669"/>
    </source>
</evidence>